<reference evidence="2 3" key="1">
    <citation type="submission" date="2020-05" db="EMBL/GenBank/DDBJ databases">
        <title>Horizontal transmission and recombination maintain forever young bacterial symbiont genomes.</title>
        <authorList>
            <person name="Russell S.L."/>
            <person name="Pepper-Tunick E."/>
            <person name="Svedberg J."/>
            <person name="Byrne A."/>
            <person name="Ruelas Castillo J."/>
            <person name="Vollmers C."/>
            <person name="Beinart R.A."/>
            <person name="Corbett-Detig R."/>
        </authorList>
    </citation>
    <scope>NUCLEOTIDE SEQUENCE [LARGE SCALE GENOMIC DNA]</scope>
    <source>
        <strain evidence="2">Santa_Monica_outfall</strain>
    </source>
</reference>
<dbReference type="PANTHER" id="PTHR43581:SF2">
    <property type="entry name" value="EXCINUCLEASE ATPASE SUBUNIT"/>
    <property type="match status" value="1"/>
</dbReference>
<dbReference type="InterPro" id="IPR051396">
    <property type="entry name" value="Bact_Antivir_Def_Nuclease"/>
</dbReference>
<dbReference type="RefSeq" id="WP_135622334.1">
    <property type="nucleotide sequence ID" value="NZ_CP054491.1"/>
</dbReference>
<dbReference type="Pfam" id="PF13304">
    <property type="entry name" value="AAA_21"/>
    <property type="match status" value="1"/>
</dbReference>
<dbReference type="InterPro" id="IPR027417">
    <property type="entry name" value="P-loop_NTPase"/>
</dbReference>
<dbReference type="CDD" id="cd00267">
    <property type="entry name" value="ABC_ATPase"/>
    <property type="match status" value="1"/>
</dbReference>
<dbReference type="AlphaFoldDB" id="A0A6N0HT44"/>
<accession>A0A6N0HT44</accession>
<evidence type="ECO:0000313" key="3">
    <source>
        <dbReference type="Proteomes" id="UP000509658"/>
    </source>
</evidence>
<keyword evidence="3" id="KW-1185">Reference proteome</keyword>
<dbReference type="Proteomes" id="UP000509658">
    <property type="component" value="Chromosome"/>
</dbReference>
<name>A0A6N0HT44_9GAMM</name>
<dbReference type="EMBL" id="CP054491">
    <property type="protein sequence ID" value="QKQ25534.1"/>
    <property type="molecule type" value="Genomic_DNA"/>
</dbReference>
<proteinExistence type="predicted"/>
<organism evidence="2 3">
    <name type="scientific">Candidatus Reidiella endopervernicosa</name>
    <dbReference type="NCBI Taxonomy" id="2738883"/>
    <lineage>
        <taxon>Bacteria</taxon>
        <taxon>Pseudomonadati</taxon>
        <taxon>Pseudomonadota</taxon>
        <taxon>Gammaproteobacteria</taxon>
        <taxon>Candidatus Reidiella</taxon>
    </lineage>
</organism>
<evidence type="ECO:0000259" key="1">
    <source>
        <dbReference type="Pfam" id="PF13304"/>
    </source>
</evidence>
<dbReference type="GO" id="GO:0005524">
    <property type="term" value="F:ATP binding"/>
    <property type="evidence" value="ECO:0007669"/>
    <property type="project" value="InterPro"/>
</dbReference>
<sequence>MDTIIVKEIVLHRFKQYRDKKISPPDSFCLLAGSNNSGKSSFMQAFALWEYCKSVIEYEFGSDGLINDFIGKKQGVGISSEDFLPINIPSLKHLWTNLRVSPEQDSKGNKELDGYTLWIEVRWTNSSFEEDRLLRFSLSLANERLFVKTTLSNIANNESIPKIAYIPPFAGILNREPFHTKAMRARLIGQGLSGSVMRNTLLELYKRNQDKRVELKGELDRIPKKSLKELRETDHWEHLLEIIRGMFGVELMVHDFNEDYHSYIRVEYWKGKYNNTKTKFEKHKGFNKRDIMVEGSCFLQLLNVISLALDPSYHVIFLDEPDAHLHSSLQFSLLEELEHLATKYNKQILFATHSTELISSVPPQRIMKFEKGKVKVLTDESQKTTLITGLGSEYSPKLHQLQKSKKILFVENESDSSAIKLFSETLGTPISKDIVIWPWPGKHGERGKLFTQLKQQIPELKGLSIRDRDNQDFATITESLVDKSNTGWESQGLIVRTWRFRYIETYLLRPSAIARAAKTTKDIIVDHAREFSVELSDFDVTKIPLALRELPSKPLLTEGCTCLTVKHGITKYDIAKEMHKDEIHVDIRMIIKEINSL</sequence>
<dbReference type="KEGG" id="rev:HUE57_03895"/>
<dbReference type="GO" id="GO:0016887">
    <property type="term" value="F:ATP hydrolysis activity"/>
    <property type="evidence" value="ECO:0007669"/>
    <property type="project" value="InterPro"/>
</dbReference>
<evidence type="ECO:0000313" key="2">
    <source>
        <dbReference type="EMBL" id="QKQ25534.1"/>
    </source>
</evidence>
<feature type="domain" description="ATPase AAA-type core" evidence="1">
    <location>
        <begin position="31"/>
        <end position="359"/>
    </location>
</feature>
<dbReference type="InterPro" id="IPR003959">
    <property type="entry name" value="ATPase_AAA_core"/>
</dbReference>
<protein>
    <submittedName>
        <fullName evidence="2">AAA family ATPase</fullName>
    </submittedName>
</protein>
<gene>
    <name evidence="2" type="ORF">HUE57_03895</name>
</gene>
<dbReference type="Gene3D" id="3.40.50.300">
    <property type="entry name" value="P-loop containing nucleotide triphosphate hydrolases"/>
    <property type="match status" value="1"/>
</dbReference>
<dbReference type="PANTHER" id="PTHR43581">
    <property type="entry name" value="ATP/GTP PHOSPHATASE"/>
    <property type="match status" value="1"/>
</dbReference>
<dbReference type="SUPFAM" id="SSF52540">
    <property type="entry name" value="P-loop containing nucleoside triphosphate hydrolases"/>
    <property type="match status" value="1"/>
</dbReference>